<keyword evidence="5" id="KW-1185">Reference proteome</keyword>
<dbReference type="GO" id="GO:0004867">
    <property type="term" value="F:serine-type endopeptidase inhibitor activity"/>
    <property type="evidence" value="ECO:0007669"/>
    <property type="project" value="InterPro"/>
</dbReference>
<dbReference type="SMART" id="SM00093">
    <property type="entry name" value="SERPIN"/>
    <property type="match status" value="1"/>
</dbReference>
<evidence type="ECO:0000256" key="1">
    <source>
        <dbReference type="ARBA" id="ARBA00009500"/>
    </source>
</evidence>
<dbReference type="PANTHER" id="PTHR11461:SF315">
    <property type="entry name" value="SERPIN-Z3-LIKE"/>
    <property type="match status" value="1"/>
</dbReference>
<proteinExistence type="inferred from homology"/>
<evidence type="ECO:0000259" key="3">
    <source>
        <dbReference type="SMART" id="SM00093"/>
    </source>
</evidence>
<name>A0AAV0EJH6_9ASTE</name>
<dbReference type="InterPro" id="IPR042185">
    <property type="entry name" value="Serpin_sf_2"/>
</dbReference>
<dbReference type="SUPFAM" id="SSF56574">
    <property type="entry name" value="Serpins"/>
    <property type="match status" value="1"/>
</dbReference>
<dbReference type="Gene3D" id="3.30.497.10">
    <property type="entry name" value="Antithrombin, subunit I, domain 2"/>
    <property type="match status" value="1"/>
</dbReference>
<dbReference type="InterPro" id="IPR023796">
    <property type="entry name" value="Serpin_dom"/>
</dbReference>
<protein>
    <recommendedName>
        <fullName evidence="3">Serpin domain-containing protein</fullName>
    </recommendedName>
</protein>
<dbReference type="AlphaFoldDB" id="A0AAV0EJH6"/>
<dbReference type="PANTHER" id="PTHR11461">
    <property type="entry name" value="SERINE PROTEASE INHIBITOR, SERPIN"/>
    <property type="match status" value="1"/>
</dbReference>
<dbReference type="InterPro" id="IPR036186">
    <property type="entry name" value="Serpin_sf"/>
</dbReference>
<gene>
    <name evidence="4" type="ORF">CEPIT_LOCUS25567</name>
</gene>
<dbReference type="CDD" id="cd02043">
    <property type="entry name" value="serpinP_plants"/>
    <property type="match status" value="1"/>
</dbReference>
<organism evidence="4 5">
    <name type="scientific">Cuscuta epithymum</name>
    <dbReference type="NCBI Taxonomy" id="186058"/>
    <lineage>
        <taxon>Eukaryota</taxon>
        <taxon>Viridiplantae</taxon>
        <taxon>Streptophyta</taxon>
        <taxon>Embryophyta</taxon>
        <taxon>Tracheophyta</taxon>
        <taxon>Spermatophyta</taxon>
        <taxon>Magnoliopsida</taxon>
        <taxon>eudicotyledons</taxon>
        <taxon>Gunneridae</taxon>
        <taxon>Pentapetalae</taxon>
        <taxon>asterids</taxon>
        <taxon>lamiids</taxon>
        <taxon>Solanales</taxon>
        <taxon>Convolvulaceae</taxon>
        <taxon>Cuscuteae</taxon>
        <taxon>Cuscuta</taxon>
        <taxon>Cuscuta subgen. Cuscuta</taxon>
    </lineage>
</organism>
<dbReference type="EMBL" id="CAMAPF010000933">
    <property type="protein sequence ID" value="CAH9123884.1"/>
    <property type="molecule type" value="Genomic_DNA"/>
</dbReference>
<comment type="caution">
    <text evidence="4">The sequence shown here is derived from an EMBL/GenBank/DDBJ whole genome shotgun (WGS) entry which is preliminary data.</text>
</comment>
<dbReference type="InterPro" id="IPR042178">
    <property type="entry name" value="Serpin_sf_1"/>
</dbReference>
<reference evidence="4" key="1">
    <citation type="submission" date="2022-07" db="EMBL/GenBank/DDBJ databases">
        <authorList>
            <person name="Macas J."/>
            <person name="Novak P."/>
            <person name="Neumann P."/>
        </authorList>
    </citation>
    <scope>NUCLEOTIDE SEQUENCE</scope>
</reference>
<evidence type="ECO:0000313" key="4">
    <source>
        <dbReference type="EMBL" id="CAH9123884.1"/>
    </source>
</evidence>
<dbReference type="Pfam" id="PF00079">
    <property type="entry name" value="Serpin"/>
    <property type="match status" value="1"/>
</dbReference>
<dbReference type="GO" id="GO:0005615">
    <property type="term" value="C:extracellular space"/>
    <property type="evidence" value="ECO:0007669"/>
    <property type="project" value="InterPro"/>
</dbReference>
<dbReference type="InterPro" id="IPR000215">
    <property type="entry name" value="Serpin_fam"/>
</dbReference>
<evidence type="ECO:0000313" key="5">
    <source>
        <dbReference type="Proteomes" id="UP001152523"/>
    </source>
</evidence>
<comment type="similarity">
    <text evidence="1 2">Belongs to the serpin family.</text>
</comment>
<dbReference type="Proteomes" id="UP001152523">
    <property type="component" value="Unassembled WGS sequence"/>
</dbReference>
<sequence length="392" mass="43649">MTKLSEVIAKQADASVTLTKHVFLNAVKAGDRNVALSPLSVNIVMGMVAAGSKGQTRDSLLSFLNSDSTADFDAFATHAVTKILSDASHSGGPCITAANGAWVEKTVNFNPPFKHLLENSYEAVCQSVDFRHQESQVVKDVNLWFEKKTCGLIKRAVDIRQFSPETILILANAIYFRGVWDDEFDKRCTRDTDFYLMNKTSVQAPFMSSSHKYRYVKAFKDFKTLRLPYKSSHDGGRQFSMFIILPNAIDGLFTLMDVITKNSGFLERHAPNKLVRVGRFRIPKFKINHGFDVSKTMWELGVQLSGDDMREMVVNLPKGISIIPIITHKCVVDVHERGTEAVAFTGLGLGGCSRRIEEEKIDFVADHPFAFFIREDVSGAVVFVGAVLNPLL</sequence>
<evidence type="ECO:0000256" key="2">
    <source>
        <dbReference type="RuleBase" id="RU000411"/>
    </source>
</evidence>
<feature type="domain" description="Serpin" evidence="3">
    <location>
        <begin position="16"/>
        <end position="390"/>
    </location>
</feature>
<accession>A0AAV0EJH6</accession>
<dbReference type="Gene3D" id="2.30.39.10">
    <property type="entry name" value="Alpha-1-antitrypsin, domain 1"/>
    <property type="match status" value="1"/>
</dbReference>